<dbReference type="PANTHER" id="PTHR23033">
    <property type="entry name" value="BETA1,3-GALACTOSYLTRANSFERASE"/>
    <property type="match status" value="1"/>
</dbReference>
<name>A0A7R9BH45_9CRUS</name>
<protein>
    <recommendedName>
        <fullName evidence="9">Glycoprotein-N-acetylgalactosamine 3-beta-galactosyltransferase 1</fullName>
    </recommendedName>
</protein>
<keyword evidence="3" id="KW-0812">Transmembrane</keyword>
<evidence type="ECO:0000256" key="2">
    <source>
        <dbReference type="ARBA" id="ARBA00006462"/>
    </source>
</evidence>
<evidence type="ECO:0000256" key="1">
    <source>
        <dbReference type="ARBA" id="ARBA00004606"/>
    </source>
</evidence>
<evidence type="ECO:0000313" key="8">
    <source>
        <dbReference type="Proteomes" id="UP000678499"/>
    </source>
</evidence>
<evidence type="ECO:0000256" key="3">
    <source>
        <dbReference type="ARBA" id="ARBA00022692"/>
    </source>
</evidence>
<comment type="subcellular location">
    <subcellularLocation>
        <location evidence="1">Membrane</location>
        <topology evidence="1">Single-pass type II membrane protein</topology>
    </subcellularLocation>
</comment>
<proteinExistence type="inferred from homology"/>
<reference evidence="7" key="1">
    <citation type="submission" date="2020-11" db="EMBL/GenBank/DDBJ databases">
        <authorList>
            <person name="Tran Van P."/>
        </authorList>
    </citation>
    <scope>NUCLEOTIDE SEQUENCE</scope>
</reference>
<accession>A0A7R9BH45</accession>
<dbReference type="GO" id="GO:0016263">
    <property type="term" value="F:glycoprotein-N-acetylgalactosamine 3-beta-galactosyltransferase activity"/>
    <property type="evidence" value="ECO:0007669"/>
    <property type="project" value="TreeGrafter"/>
</dbReference>
<dbReference type="Proteomes" id="UP000678499">
    <property type="component" value="Unassembled WGS sequence"/>
</dbReference>
<evidence type="ECO:0000313" key="7">
    <source>
        <dbReference type="EMBL" id="CAD7275221.1"/>
    </source>
</evidence>
<comment type="similarity">
    <text evidence="2">Belongs to the glycosyltransferase 31 family. Beta3-Gal-T subfamily.</text>
</comment>
<keyword evidence="5" id="KW-1133">Transmembrane helix</keyword>
<feature type="non-terminal residue" evidence="7">
    <location>
        <position position="175"/>
    </location>
</feature>
<keyword evidence="8" id="KW-1185">Reference proteome</keyword>
<dbReference type="OrthoDB" id="414175at2759"/>
<dbReference type="AlphaFoldDB" id="A0A7R9BH45"/>
<dbReference type="PANTHER" id="PTHR23033:SF14">
    <property type="entry name" value="GLYCOPROTEIN-N-ACETYLGALACTOSAMINE 3-BETA-GALACTOSYLTRANSFERASE 1-RELATED"/>
    <property type="match status" value="1"/>
</dbReference>
<dbReference type="EMBL" id="CAJPEX010000372">
    <property type="protein sequence ID" value="CAG0915373.1"/>
    <property type="molecule type" value="Genomic_DNA"/>
</dbReference>
<dbReference type="EMBL" id="OA882409">
    <property type="protein sequence ID" value="CAD7275221.1"/>
    <property type="molecule type" value="Genomic_DNA"/>
</dbReference>
<organism evidence="7">
    <name type="scientific">Notodromas monacha</name>
    <dbReference type="NCBI Taxonomy" id="399045"/>
    <lineage>
        <taxon>Eukaryota</taxon>
        <taxon>Metazoa</taxon>
        <taxon>Ecdysozoa</taxon>
        <taxon>Arthropoda</taxon>
        <taxon>Crustacea</taxon>
        <taxon>Oligostraca</taxon>
        <taxon>Ostracoda</taxon>
        <taxon>Podocopa</taxon>
        <taxon>Podocopida</taxon>
        <taxon>Cypridocopina</taxon>
        <taxon>Cypridoidea</taxon>
        <taxon>Cyprididae</taxon>
        <taxon>Notodromas</taxon>
    </lineage>
</organism>
<evidence type="ECO:0000256" key="5">
    <source>
        <dbReference type="ARBA" id="ARBA00022989"/>
    </source>
</evidence>
<dbReference type="InterPro" id="IPR026050">
    <property type="entry name" value="C1GALT1/C1GALT1_chp1"/>
</dbReference>
<sequence length="175" mass="19816">EAMPNPSLCRADGHGAEDAELGICLDKLNVTAGDSRDSEKRWRFFPFTPETHVSPDKMGKDFWFWDYIKYPYEEGPGCCSDTAISFHYVPAPHFYTLDYFVYHLRPFGRNMVYASLNSHVERNEQEESTQLQAVGSDVALLPAIPDRTKNEELVINQAAPEAAADGEKLKQDPQK</sequence>
<evidence type="ECO:0000256" key="6">
    <source>
        <dbReference type="ARBA" id="ARBA00023136"/>
    </source>
</evidence>
<keyword evidence="6" id="KW-0472">Membrane</keyword>
<dbReference type="GO" id="GO:0016020">
    <property type="term" value="C:membrane"/>
    <property type="evidence" value="ECO:0007669"/>
    <property type="project" value="UniProtKB-SubCell"/>
</dbReference>
<keyword evidence="4" id="KW-0735">Signal-anchor</keyword>
<gene>
    <name evidence="7" type="ORF">NMOB1V02_LOCUS3021</name>
</gene>
<evidence type="ECO:0008006" key="9">
    <source>
        <dbReference type="Google" id="ProtNLM"/>
    </source>
</evidence>
<evidence type="ECO:0000256" key="4">
    <source>
        <dbReference type="ARBA" id="ARBA00022968"/>
    </source>
</evidence>